<dbReference type="InterPro" id="IPR029063">
    <property type="entry name" value="SAM-dependent_MTases_sf"/>
</dbReference>
<name>W9E742_9BACT</name>
<dbReference type="GO" id="GO:0008168">
    <property type="term" value="F:methyltransferase activity"/>
    <property type="evidence" value="ECO:0007669"/>
    <property type="project" value="UniProtKB-KW"/>
</dbReference>
<accession>W9E742</accession>
<keyword evidence="2" id="KW-0687">Ribonucleoprotein</keyword>
<organism evidence="2 3">
    <name type="scientific">Nitratidesulfovibrio termitidis HI1</name>
    <dbReference type="NCBI Taxonomy" id="644897"/>
    <lineage>
        <taxon>Bacteria</taxon>
        <taxon>Pseudomonadati</taxon>
        <taxon>Thermodesulfobacteriota</taxon>
        <taxon>Desulfovibrionia</taxon>
        <taxon>Desulfovibrionales</taxon>
        <taxon>Desulfovibrionaceae</taxon>
        <taxon>Nitratidesulfovibrio</taxon>
    </lineage>
</organism>
<dbReference type="InterPro" id="IPR019410">
    <property type="entry name" value="Methyltransf_16"/>
</dbReference>
<gene>
    <name evidence="2" type="ORF">DesteDRAFT_0005</name>
</gene>
<evidence type="ECO:0000256" key="1">
    <source>
        <dbReference type="SAM" id="MobiDB-lite"/>
    </source>
</evidence>
<evidence type="ECO:0000313" key="3">
    <source>
        <dbReference type="Proteomes" id="UP000242380"/>
    </source>
</evidence>
<protein>
    <submittedName>
        <fullName evidence="2">Ribosomal protein L11 methylase</fullName>
    </submittedName>
</protein>
<dbReference type="GO" id="GO:0005840">
    <property type="term" value="C:ribosome"/>
    <property type="evidence" value="ECO:0007669"/>
    <property type="project" value="UniProtKB-KW"/>
</dbReference>
<dbReference type="PANTHER" id="PTHR14614">
    <property type="entry name" value="HEPATOCELLULAR CARCINOMA-ASSOCIATED ANTIGEN"/>
    <property type="match status" value="1"/>
</dbReference>
<dbReference type="AlphaFoldDB" id="W9E742"/>
<dbReference type="CDD" id="cd02440">
    <property type="entry name" value="AdoMet_MTases"/>
    <property type="match status" value="1"/>
</dbReference>
<dbReference type="Proteomes" id="UP000242380">
    <property type="component" value="Unassembled WGS sequence"/>
</dbReference>
<dbReference type="EMBL" id="AZAO01000001">
    <property type="protein sequence ID" value="ETA73116.1"/>
    <property type="molecule type" value="Genomic_DNA"/>
</dbReference>
<dbReference type="Pfam" id="PF10294">
    <property type="entry name" value="Methyltransf_16"/>
    <property type="match status" value="1"/>
</dbReference>
<dbReference type="GO" id="GO:0032259">
    <property type="term" value="P:methylation"/>
    <property type="evidence" value="ECO:0007669"/>
    <property type="project" value="UniProtKB-KW"/>
</dbReference>
<dbReference type="Gene3D" id="3.40.50.150">
    <property type="entry name" value="Vaccinia Virus protein VP39"/>
    <property type="match status" value="1"/>
</dbReference>
<dbReference type="OrthoDB" id="5450760at2"/>
<dbReference type="SUPFAM" id="SSF53335">
    <property type="entry name" value="S-adenosyl-L-methionine-dependent methyltransferases"/>
    <property type="match status" value="1"/>
</dbReference>
<keyword evidence="3" id="KW-1185">Reference proteome</keyword>
<evidence type="ECO:0000313" key="2">
    <source>
        <dbReference type="EMBL" id="ETA73116.1"/>
    </source>
</evidence>
<feature type="compositionally biased region" description="Low complexity" evidence="1">
    <location>
        <begin position="14"/>
        <end position="26"/>
    </location>
</feature>
<dbReference type="RefSeq" id="WP_156925214.1">
    <property type="nucleotide sequence ID" value="NZ_KI632512.1"/>
</dbReference>
<keyword evidence="2" id="KW-0808">Transferase</keyword>
<comment type="caution">
    <text evidence="2">The sequence shown here is derived from an EMBL/GenBank/DDBJ whole genome shotgun (WGS) entry which is preliminary data.</text>
</comment>
<keyword evidence="2" id="KW-0489">Methyltransferase</keyword>
<sequence>MTEQQDTPRPDTPAPHSTESAPASESHAAELERLLATARERYEVGFETLTVDDAPLEILQIRNMTGHLDRLIATNAIKDPLRDLPLWAKIWPASFLLGRFLRKLDPAGKSLLEVGAGCGVTGLIAARYGFARVTITDVNADALLFARINVLRNGLADRVEVRRCDITAARLDARYDVIAGAEILYLEDLHRPLAKFLARHVAPGGQAMLCTDKRRKAAHFLKLAGRDFDVAEQPVGIKSTGDDGQEERRLFLVHRLTPKRTGAAPASPA</sequence>
<dbReference type="HOGENOM" id="CLU_082963_0_0_7"/>
<feature type="region of interest" description="Disordered" evidence="1">
    <location>
        <begin position="1"/>
        <end position="27"/>
    </location>
</feature>
<proteinExistence type="predicted"/>
<reference evidence="2 3" key="1">
    <citation type="submission" date="2013-08" db="EMBL/GenBank/DDBJ databases">
        <authorList>
            <consortium name="DOE Joint Genome Institute"/>
            <person name="Hazen T.C."/>
            <person name="Huntemann M."/>
            <person name="Han J."/>
            <person name="Chen A."/>
            <person name="Kyrpides N."/>
            <person name="Mavromatis K."/>
            <person name="Markowitz V."/>
            <person name="Palaniappan K."/>
            <person name="Ivanova N."/>
            <person name="Schaumberg A."/>
            <person name="Pati A."/>
            <person name="Liolios K."/>
            <person name="Nordberg H.P."/>
            <person name="Cantor M.N."/>
            <person name="Hua S.X."/>
            <person name="Woyke T."/>
        </authorList>
    </citation>
    <scope>NUCLEOTIDE SEQUENCE [LARGE SCALE GENOMIC DNA]</scope>
    <source>
        <strain evidence="2 3">HI1</strain>
    </source>
</reference>
<keyword evidence="2" id="KW-0689">Ribosomal protein</keyword>